<dbReference type="EMBL" id="JBHTCG010000006">
    <property type="protein sequence ID" value="MFC7382809.1"/>
    <property type="molecule type" value="Genomic_DNA"/>
</dbReference>
<dbReference type="InterPro" id="IPR034768">
    <property type="entry name" value="4FE4S_WBL"/>
</dbReference>
<dbReference type="RefSeq" id="WP_380826144.1">
    <property type="nucleotide sequence ID" value="NZ_JBHTCG010000006.1"/>
</dbReference>
<dbReference type="Pfam" id="PF02467">
    <property type="entry name" value="Whib"/>
    <property type="match status" value="1"/>
</dbReference>
<protein>
    <submittedName>
        <fullName evidence="2">WhiB family transcriptional regulator</fullName>
    </submittedName>
</protein>
<comment type="caution">
    <text evidence="2">The sequence shown here is derived from an EMBL/GenBank/DDBJ whole genome shotgun (WGS) entry which is preliminary data.</text>
</comment>
<evidence type="ECO:0000313" key="3">
    <source>
        <dbReference type="Proteomes" id="UP001596496"/>
    </source>
</evidence>
<name>A0ABW2P092_9ACTN</name>
<dbReference type="PROSITE" id="PS51674">
    <property type="entry name" value="4FE4S_WBL"/>
    <property type="match status" value="1"/>
</dbReference>
<reference evidence="3" key="1">
    <citation type="journal article" date="2019" name="Int. J. Syst. Evol. Microbiol.">
        <title>The Global Catalogue of Microorganisms (GCM) 10K type strain sequencing project: providing services to taxonomists for standard genome sequencing and annotation.</title>
        <authorList>
            <consortium name="The Broad Institute Genomics Platform"/>
            <consortium name="The Broad Institute Genome Sequencing Center for Infectious Disease"/>
            <person name="Wu L."/>
            <person name="Ma J."/>
        </authorList>
    </citation>
    <scope>NUCLEOTIDE SEQUENCE [LARGE SCALE GENOMIC DNA]</scope>
    <source>
        <strain evidence="3">CECT 7649</strain>
    </source>
</reference>
<evidence type="ECO:0000313" key="2">
    <source>
        <dbReference type="EMBL" id="MFC7382809.1"/>
    </source>
</evidence>
<gene>
    <name evidence="2" type="ORF">ACFQSB_11385</name>
</gene>
<feature type="domain" description="4Fe-4S Wbl-type" evidence="1">
    <location>
        <begin position="116"/>
        <end position="183"/>
    </location>
</feature>
<evidence type="ECO:0000259" key="1">
    <source>
        <dbReference type="PROSITE" id="PS51674"/>
    </source>
</evidence>
<accession>A0ABW2P092</accession>
<organism evidence="2 3">
    <name type="scientific">Sphaerisporangium rhizosphaerae</name>
    <dbReference type="NCBI Taxonomy" id="2269375"/>
    <lineage>
        <taxon>Bacteria</taxon>
        <taxon>Bacillati</taxon>
        <taxon>Actinomycetota</taxon>
        <taxon>Actinomycetes</taxon>
        <taxon>Streptosporangiales</taxon>
        <taxon>Streptosporangiaceae</taxon>
        <taxon>Sphaerisporangium</taxon>
    </lineage>
</organism>
<keyword evidence="3" id="KW-1185">Reference proteome</keyword>
<proteinExistence type="predicted"/>
<dbReference type="Proteomes" id="UP001596496">
    <property type="component" value="Unassembled WGS sequence"/>
</dbReference>
<sequence length="195" mass="20427">MANPVRLDTAHPPALSMRHTVGIEPVTAELRRLDPSVPAGAVLAVVERTGGRFGKVCTTDLHAAKQGTGDLESCARGYAHAYGAHFVPAAPEVAHPAIVAADQMPAPLVPLVERAECVYDPELHTGPDSAAGVETGQERAAREQVAREVCEGCPVRTLCLAYALAIRPAAGVWATFTAEQIATLAVRLPELAEVA</sequence>